<organism evidence="26 27">
    <name type="scientific">Hucho hucho</name>
    <name type="common">huchen</name>
    <dbReference type="NCBI Taxonomy" id="62062"/>
    <lineage>
        <taxon>Eukaryota</taxon>
        <taxon>Metazoa</taxon>
        <taxon>Chordata</taxon>
        <taxon>Craniata</taxon>
        <taxon>Vertebrata</taxon>
        <taxon>Euteleostomi</taxon>
        <taxon>Actinopterygii</taxon>
        <taxon>Neopterygii</taxon>
        <taxon>Teleostei</taxon>
        <taxon>Protacanthopterygii</taxon>
        <taxon>Salmoniformes</taxon>
        <taxon>Salmonidae</taxon>
        <taxon>Salmoninae</taxon>
        <taxon>Hucho</taxon>
    </lineage>
</organism>
<dbReference type="FunFam" id="3.40.50.10330:FF:000002">
    <property type="entry name" value="Diacylglycerol kinase"/>
    <property type="match status" value="1"/>
</dbReference>
<dbReference type="GO" id="GO:0005886">
    <property type="term" value="C:plasma membrane"/>
    <property type="evidence" value="ECO:0007669"/>
    <property type="project" value="UniProtKB-SubCell"/>
</dbReference>
<comment type="pathway">
    <text evidence="22">Glycerolipid metabolism.</text>
</comment>
<dbReference type="SUPFAM" id="SSF48403">
    <property type="entry name" value="Ankyrin repeat"/>
    <property type="match status" value="1"/>
</dbReference>
<dbReference type="PANTHER" id="PTHR11255">
    <property type="entry name" value="DIACYLGLYCEROL KINASE"/>
    <property type="match status" value="1"/>
</dbReference>
<keyword evidence="11 23" id="KW-0547">Nucleotide-binding</keyword>
<dbReference type="Pfam" id="PF12796">
    <property type="entry name" value="Ank_2"/>
    <property type="match status" value="1"/>
</dbReference>
<name>A0A4W5PQH6_9TELE</name>
<protein>
    <recommendedName>
        <fullName evidence="23">Diacylglycerol kinase</fullName>
        <shortName evidence="23">DAG kinase</shortName>
        <ecNumber evidence="23">2.7.1.107</ecNumber>
    </recommendedName>
</protein>
<comment type="catalytic activity">
    <reaction evidence="20">
        <text>1-octadecanoyl-2-(5Z,8Z,11Z,14Z-eicosatetraenoyl)-sn-glycerol + ATP = 1-octadecanoyl-2-(5Z,8Z,11Z,14Z-eicosatetraenoyl)-sn-glycero-3-phosphate + ADP + H(+)</text>
        <dbReference type="Rhea" id="RHEA:40323"/>
        <dbReference type="ChEBI" id="CHEBI:15378"/>
        <dbReference type="ChEBI" id="CHEBI:30616"/>
        <dbReference type="ChEBI" id="CHEBI:75728"/>
        <dbReference type="ChEBI" id="CHEBI:77091"/>
        <dbReference type="ChEBI" id="CHEBI:456216"/>
    </reaction>
    <physiologicalReaction direction="left-to-right" evidence="20">
        <dbReference type="Rhea" id="RHEA:40324"/>
    </physiologicalReaction>
</comment>
<dbReference type="Pfam" id="PF00130">
    <property type="entry name" value="C1_1"/>
    <property type="match status" value="1"/>
</dbReference>
<feature type="compositionally biased region" description="Low complexity" evidence="24">
    <location>
        <begin position="723"/>
        <end position="737"/>
    </location>
</feature>
<evidence type="ECO:0000313" key="27">
    <source>
        <dbReference type="Proteomes" id="UP000314982"/>
    </source>
</evidence>
<keyword evidence="10" id="KW-0677">Repeat</keyword>
<comment type="similarity">
    <text evidence="6 23">Belongs to the eukaryotic diacylglycerol kinase family.</text>
</comment>
<evidence type="ECO:0000259" key="25">
    <source>
        <dbReference type="PROSITE" id="PS50146"/>
    </source>
</evidence>
<dbReference type="InterPro" id="IPR002110">
    <property type="entry name" value="Ankyrin_rpt"/>
</dbReference>
<evidence type="ECO:0000256" key="22">
    <source>
        <dbReference type="ARBA" id="ARBA00060536"/>
    </source>
</evidence>
<dbReference type="InterPro" id="IPR037607">
    <property type="entry name" value="DGK"/>
</dbReference>
<reference evidence="26" key="3">
    <citation type="submission" date="2025-09" db="UniProtKB">
        <authorList>
            <consortium name="Ensembl"/>
        </authorList>
    </citation>
    <scope>IDENTIFICATION</scope>
</reference>
<dbReference type="GO" id="GO:0046486">
    <property type="term" value="P:glycerolipid metabolic process"/>
    <property type="evidence" value="ECO:0007669"/>
    <property type="project" value="UniProtKB-UniPathway"/>
</dbReference>
<dbReference type="Ensembl" id="ENSHHUT00000068006.1">
    <property type="protein sequence ID" value="ENSHHUP00000065777.1"/>
    <property type="gene ID" value="ENSHHUG00000038797.1"/>
</dbReference>
<evidence type="ECO:0000256" key="14">
    <source>
        <dbReference type="ARBA" id="ARBA00023043"/>
    </source>
</evidence>
<comment type="catalytic activity">
    <reaction evidence="19">
        <text>1,2-di-(9Z-octadecenoyl)-sn-glycerol + ATP = 1,2-di-(9Z-octadecenoyl)-sn-glycero-3-phosphate + ADP + H(+)</text>
        <dbReference type="Rhea" id="RHEA:40327"/>
        <dbReference type="ChEBI" id="CHEBI:15378"/>
        <dbReference type="ChEBI" id="CHEBI:30616"/>
        <dbReference type="ChEBI" id="CHEBI:52333"/>
        <dbReference type="ChEBI" id="CHEBI:74546"/>
        <dbReference type="ChEBI" id="CHEBI:456216"/>
    </reaction>
    <physiologicalReaction direction="left-to-right" evidence="19">
        <dbReference type="Rhea" id="RHEA:40328"/>
    </physiologicalReaction>
</comment>
<dbReference type="Pfam" id="PF00609">
    <property type="entry name" value="DAGK_acc"/>
    <property type="match status" value="1"/>
</dbReference>
<evidence type="ECO:0000256" key="11">
    <source>
        <dbReference type="ARBA" id="ARBA00022741"/>
    </source>
</evidence>
<comment type="subcellular location">
    <subcellularLocation>
        <location evidence="2">Cell membrane</location>
    </subcellularLocation>
    <subcellularLocation>
        <location evidence="3">Cell projection</location>
    </subcellularLocation>
    <subcellularLocation>
        <location evidence="4">Cytoplasm</location>
        <location evidence="4">Cytosol</location>
    </subcellularLocation>
    <subcellularLocation>
        <location evidence="1">Nucleus</location>
    </subcellularLocation>
</comment>
<sequence>MHLALRKQLSYRKAIAKSGLQHLAAQPSASAPGKTEPLRENCNTVDWSDNAQFGDHIWFETSVSGDVCYVGEQYCQKSVARKKCAGCKIAVHTMCIEQLEKCIMICNVIQQRFLKFQPNVVRHHWVHRRRQTGKCRQCGKGFQQKFSFHSKEIVAISCSWCKQAYHNKVTCFMLQQIEEPCSLGAHASVIVPPTWIIRVRKPQTSLKSSKKKKRTSLKGKPSKKVVEDGRWKPFIVKPVPSQLMKPLLVFVNPKSGGNQGAKIIQSFMWYLNPRQVFDLTQGGPKEGLEMYSKVPNLRILACGGDGTVGWILSVLDQLQLNPAPAVAVLPLGTGNDLARTLNWGGGYTDEPVSKILSHVEDGNVVQLDRWNLLVEPNPEAVLEEKDEHQTDKVNSLPIDVFNNYFSLGFDAHVTLGFHESREANPEKFNSRLRNKMFYAGVSALTKYITLLLSHYGVCDGTDLTSKVQDLKLQCLVFLNIPSYCAGTKPWGHPSEHLDFEPQRHDDGCIEVIGFTMTSLATLQVGGHGERLNQCKEVTLTTYKSIPMQVDGEPCKLAPSVIYINLRNQANMVQKTKRRISMPQLNELVTIHLVIPDLNTVQQPVPEKLQIRVSRISMHAYEALHYDKDKLKEASIPLGIITVPGDSDLENCRSHIESLQDSLEEVCRRHEHLNYVTEISQDDLYILDPELVIKETVGTSPGMPDLVDSYGECKTPKSRQFTFPSSSSSPTSSPGPSTVKLKHCKLIFFSQLTELHKQGADIFTQDTLGCTLLHYAVEVGCKEIAKYIIDNGKRLTWETALHKAAFTRQRTICHYLVEAGASLMKTDLQGETPKRRAEKANDQELAEYLENRQHYQMIQREDQETAV</sequence>
<dbReference type="Proteomes" id="UP000314982">
    <property type="component" value="Unassembled WGS sequence"/>
</dbReference>
<evidence type="ECO:0000256" key="13">
    <source>
        <dbReference type="ARBA" id="ARBA00022840"/>
    </source>
</evidence>
<evidence type="ECO:0000256" key="18">
    <source>
        <dbReference type="ARBA" id="ARBA00023273"/>
    </source>
</evidence>
<dbReference type="GO" id="GO:0005829">
    <property type="term" value="C:cytosol"/>
    <property type="evidence" value="ECO:0007669"/>
    <property type="project" value="UniProtKB-SubCell"/>
</dbReference>
<keyword evidence="13 23" id="KW-0067">ATP-binding</keyword>
<evidence type="ECO:0000256" key="16">
    <source>
        <dbReference type="ARBA" id="ARBA00023136"/>
    </source>
</evidence>
<evidence type="ECO:0000256" key="24">
    <source>
        <dbReference type="SAM" id="MobiDB-lite"/>
    </source>
</evidence>
<keyword evidence="27" id="KW-1185">Reference proteome</keyword>
<keyword evidence="14" id="KW-0040">ANK repeat</keyword>
<keyword evidence="8" id="KW-0963">Cytoplasm</keyword>
<dbReference type="AlphaFoldDB" id="A0A4W5PQH6"/>
<dbReference type="Gene3D" id="3.40.50.10330">
    <property type="entry name" value="Probable inorganic polyphosphate/atp-NAD kinase, domain 1"/>
    <property type="match status" value="1"/>
</dbReference>
<keyword evidence="9 23" id="KW-0808">Transferase</keyword>
<dbReference type="InterPro" id="IPR000756">
    <property type="entry name" value="Diacylglycerol_kin_accessory"/>
</dbReference>
<keyword evidence="18" id="KW-0966">Cell projection</keyword>
<dbReference type="FunFam" id="2.60.200.40:FF:000002">
    <property type="entry name" value="Diacylglycerol kinase"/>
    <property type="match status" value="1"/>
</dbReference>
<comment type="pathway">
    <text evidence="5">Lipid metabolism; glycerolipid metabolism.</text>
</comment>
<dbReference type="SMART" id="SM00046">
    <property type="entry name" value="DAGKc"/>
    <property type="match status" value="1"/>
</dbReference>
<keyword evidence="7" id="KW-1003">Cell membrane</keyword>
<evidence type="ECO:0000256" key="20">
    <source>
        <dbReference type="ARBA" id="ARBA00023400"/>
    </source>
</evidence>
<evidence type="ECO:0000256" key="7">
    <source>
        <dbReference type="ARBA" id="ARBA00022475"/>
    </source>
</evidence>
<dbReference type="InterPro" id="IPR002219">
    <property type="entry name" value="PKC_DAG/PE"/>
</dbReference>
<feature type="domain" description="DAGKc" evidence="25">
    <location>
        <begin position="242"/>
        <end position="376"/>
    </location>
</feature>
<dbReference type="Gene3D" id="2.60.200.40">
    <property type="match status" value="1"/>
</dbReference>
<dbReference type="GO" id="GO:0098978">
    <property type="term" value="C:glutamatergic synapse"/>
    <property type="evidence" value="ECO:0007669"/>
    <property type="project" value="TreeGrafter"/>
</dbReference>
<evidence type="ECO:0000256" key="1">
    <source>
        <dbReference type="ARBA" id="ARBA00004123"/>
    </source>
</evidence>
<dbReference type="SUPFAM" id="SSF111331">
    <property type="entry name" value="NAD kinase/diacylglycerol kinase-like"/>
    <property type="match status" value="1"/>
</dbReference>
<dbReference type="Gene3D" id="1.25.40.20">
    <property type="entry name" value="Ankyrin repeat-containing domain"/>
    <property type="match status" value="1"/>
</dbReference>
<comment type="catalytic activity">
    <reaction evidence="21">
        <text>a 1,2-diacyl-sn-glycerol + ATP = a 1,2-diacyl-sn-glycero-3-phosphate + ADP + H(+)</text>
        <dbReference type="Rhea" id="RHEA:10272"/>
        <dbReference type="ChEBI" id="CHEBI:15378"/>
        <dbReference type="ChEBI" id="CHEBI:17815"/>
        <dbReference type="ChEBI" id="CHEBI:30616"/>
        <dbReference type="ChEBI" id="CHEBI:58608"/>
        <dbReference type="ChEBI" id="CHEBI:456216"/>
        <dbReference type="EC" id="2.7.1.107"/>
    </reaction>
    <physiologicalReaction direction="left-to-right" evidence="21">
        <dbReference type="Rhea" id="RHEA:10273"/>
    </physiologicalReaction>
</comment>
<evidence type="ECO:0000256" key="2">
    <source>
        <dbReference type="ARBA" id="ARBA00004236"/>
    </source>
</evidence>
<keyword evidence="12 23" id="KW-0418">Kinase</keyword>
<reference evidence="27" key="1">
    <citation type="submission" date="2018-06" db="EMBL/GenBank/DDBJ databases">
        <title>Genome assembly of Danube salmon.</title>
        <authorList>
            <person name="Macqueen D.J."/>
            <person name="Gundappa M.K."/>
        </authorList>
    </citation>
    <scope>NUCLEOTIDE SEQUENCE [LARGE SCALE GENOMIC DNA]</scope>
</reference>
<evidence type="ECO:0000256" key="8">
    <source>
        <dbReference type="ARBA" id="ARBA00022490"/>
    </source>
</evidence>
<evidence type="ECO:0000256" key="5">
    <source>
        <dbReference type="ARBA" id="ARBA00005175"/>
    </source>
</evidence>
<evidence type="ECO:0000256" key="4">
    <source>
        <dbReference type="ARBA" id="ARBA00004514"/>
    </source>
</evidence>
<keyword evidence="17" id="KW-0539">Nucleus</keyword>
<dbReference type="GO" id="GO:0042995">
    <property type="term" value="C:cell projection"/>
    <property type="evidence" value="ECO:0007669"/>
    <property type="project" value="UniProtKB-SubCell"/>
</dbReference>
<reference evidence="26" key="2">
    <citation type="submission" date="2025-08" db="UniProtKB">
        <authorList>
            <consortium name="Ensembl"/>
        </authorList>
    </citation>
    <scope>IDENTIFICATION</scope>
</reference>
<dbReference type="InterPro" id="IPR047484">
    <property type="entry name" value="C1_DGKzeta_rpt2"/>
</dbReference>
<dbReference type="GO" id="GO:0007200">
    <property type="term" value="P:phospholipase C-activating G protein-coupled receptor signaling pathway"/>
    <property type="evidence" value="ECO:0007669"/>
    <property type="project" value="InterPro"/>
</dbReference>
<dbReference type="UniPathway" id="UPA00230"/>
<evidence type="ECO:0000256" key="10">
    <source>
        <dbReference type="ARBA" id="ARBA00022737"/>
    </source>
</evidence>
<dbReference type="GO" id="GO:0005634">
    <property type="term" value="C:nucleus"/>
    <property type="evidence" value="ECO:0007669"/>
    <property type="project" value="UniProtKB-SubCell"/>
</dbReference>
<evidence type="ECO:0000256" key="3">
    <source>
        <dbReference type="ARBA" id="ARBA00004316"/>
    </source>
</evidence>
<dbReference type="InterPro" id="IPR056383">
    <property type="entry name" value="DGKI-like_dom"/>
</dbReference>
<evidence type="ECO:0000256" key="9">
    <source>
        <dbReference type="ARBA" id="ARBA00022679"/>
    </source>
</evidence>
<evidence type="ECO:0000256" key="21">
    <source>
        <dbReference type="ARBA" id="ARBA00023411"/>
    </source>
</evidence>
<keyword evidence="16" id="KW-0472">Membrane</keyword>
<evidence type="ECO:0000256" key="6">
    <source>
        <dbReference type="ARBA" id="ARBA00009280"/>
    </source>
</evidence>
<evidence type="ECO:0000256" key="15">
    <source>
        <dbReference type="ARBA" id="ARBA00023098"/>
    </source>
</evidence>
<dbReference type="PANTHER" id="PTHR11255:SF43">
    <property type="entry name" value="DIACYLGLYCEROL KINASE ZETA"/>
    <property type="match status" value="1"/>
</dbReference>
<feature type="region of interest" description="Disordered" evidence="24">
    <location>
        <begin position="717"/>
        <end position="737"/>
    </location>
</feature>
<dbReference type="SMART" id="SM00045">
    <property type="entry name" value="DAGKa"/>
    <property type="match status" value="1"/>
</dbReference>
<evidence type="ECO:0000256" key="23">
    <source>
        <dbReference type="RuleBase" id="RU361128"/>
    </source>
</evidence>
<dbReference type="GO" id="GO:0004143">
    <property type="term" value="F:ATP-dependent diacylglycerol kinase activity"/>
    <property type="evidence" value="ECO:0007669"/>
    <property type="project" value="UniProtKB-EC"/>
</dbReference>
<dbReference type="GO" id="GO:0005524">
    <property type="term" value="F:ATP binding"/>
    <property type="evidence" value="ECO:0007669"/>
    <property type="project" value="UniProtKB-KW"/>
</dbReference>
<dbReference type="PROSITE" id="PS50146">
    <property type="entry name" value="DAGK"/>
    <property type="match status" value="1"/>
</dbReference>
<dbReference type="InterPro" id="IPR036770">
    <property type="entry name" value="Ankyrin_rpt-contain_sf"/>
</dbReference>
<dbReference type="SMART" id="SM00109">
    <property type="entry name" value="C1"/>
    <property type="match status" value="2"/>
</dbReference>
<dbReference type="InterPro" id="IPR001206">
    <property type="entry name" value="Diacylglycerol_kinase_cat_dom"/>
</dbReference>
<dbReference type="Pfam" id="PF23578">
    <property type="entry name" value="DGKI"/>
    <property type="match status" value="1"/>
</dbReference>
<evidence type="ECO:0000256" key="17">
    <source>
        <dbReference type="ARBA" id="ARBA00023242"/>
    </source>
</evidence>
<evidence type="ECO:0000256" key="19">
    <source>
        <dbReference type="ARBA" id="ARBA00023371"/>
    </source>
</evidence>
<dbReference type="Pfam" id="PF00781">
    <property type="entry name" value="DAGK_cat"/>
    <property type="match status" value="1"/>
</dbReference>
<dbReference type="CDD" id="cd20895">
    <property type="entry name" value="C1_DGKzeta_rpt2"/>
    <property type="match status" value="1"/>
</dbReference>
<dbReference type="InterPro" id="IPR016064">
    <property type="entry name" value="NAD/diacylglycerol_kinase_sf"/>
</dbReference>
<evidence type="ECO:0000313" key="26">
    <source>
        <dbReference type="Ensembl" id="ENSHHUP00000065777.1"/>
    </source>
</evidence>
<dbReference type="InterPro" id="IPR017438">
    <property type="entry name" value="ATP-NAD_kinase_N"/>
</dbReference>
<dbReference type="EC" id="2.7.1.107" evidence="23"/>
<evidence type="ECO:0000256" key="12">
    <source>
        <dbReference type="ARBA" id="ARBA00022777"/>
    </source>
</evidence>
<dbReference type="GeneTree" id="ENSGT00940000156152"/>
<proteinExistence type="inferred from homology"/>
<dbReference type="SMART" id="SM00248">
    <property type="entry name" value="ANK"/>
    <property type="match status" value="2"/>
</dbReference>
<keyword evidence="15" id="KW-0443">Lipid metabolism</keyword>
<accession>A0A4W5PQH6</accession>